<feature type="compositionally biased region" description="Basic and acidic residues" evidence="9">
    <location>
        <begin position="1542"/>
        <end position="1551"/>
    </location>
</feature>
<dbReference type="Pfam" id="PF13516">
    <property type="entry name" value="LRR_6"/>
    <property type="match status" value="1"/>
</dbReference>
<feature type="compositionally biased region" description="Basic and acidic residues" evidence="9">
    <location>
        <begin position="1424"/>
        <end position="1444"/>
    </location>
</feature>
<dbReference type="Gene3D" id="2.30.29.30">
    <property type="entry name" value="Pleckstrin-homology domain (PH domain)/Phosphotyrosine-binding domain (PTB)"/>
    <property type="match status" value="2"/>
</dbReference>
<feature type="compositionally biased region" description="Basic and acidic residues" evidence="9">
    <location>
        <begin position="1797"/>
        <end position="1812"/>
    </location>
</feature>
<dbReference type="FunFam" id="3.80.10.10:FF:000009">
    <property type="entry name" value="F-actin-uncapping protein LRRC16A isoform X1"/>
    <property type="match status" value="1"/>
</dbReference>
<dbReference type="Pfam" id="PF17888">
    <property type="entry name" value="Carm_PH"/>
    <property type="match status" value="1"/>
</dbReference>
<reference evidence="13" key="3">
    <citation type="submission" date="2022-01" db="EMBL/GenBank/DDBJ databases">
        <authorList>
            <person name="Rubenstein D.R."/>
        </authorList>
    </citation>
    <scope>NUCLEOTIDE SEQUENCE</scope>
    <source>
        <strain evidence="13">SS15</strain>
        <tissue evidence="13">Liver</tissue>
    </source>
</reference>
<evidence type="ECO:0000256" key="1">
    <source>
        <dbReference type="ARBA" id="ARBA00004236"/>
    </source>
</evidence>
<dbReference type="GO" id="GO:0005886">
    <property type="term" value="C:plasma membrane"/>
    <property type="evidence" value="ECO:0007669"/>
    <property type="project" value="UniProtKB-SubCell"/>
</dbReference>
<dbReference type="Gene3D" id="3.80.10.10">
    <property type="entry name" value="Ribonuclease Inhibitor"/>
    <property type="match status" value="1"/>
</dbReference>
<feature type="region of interest" description="Disordered" evidence="9">
    <location>
        <begin position="1356"/>
        <end position="1830"/>
    </location>
</feature>
<evidence type="ECO:0000256" key="7">
    <source>
        <dbReference type="ARBA" id="ARBA00022737"/>
    </source>
</evidence>
<dbReference type="Pfam" id="PF16000">
    <property type="entry name" value="CARMIL_C"/>
    <property type="match status" value="1"/>
</dbReference>
<dbReference type="GO" id="GO:0016477">
    <property type="term" value="P:cell migration"/>
    <property type="evidence" value="ECO:0007669"/>
    <property type="project" value="TreeGrafter"/>
</dbReference>
<gene>
    <name evidence="13" type="ORF">IHE44_0000821</name>
    <name evidence="12" type="ORF">IHE44_014246</name>
</gene>
<feature type="compositionally biased region" description="Polar residues" evidence="9">
    <location>
        <begin position="1614"/>
        <end position="1639"/>
    </location>
</feature>
<dbReference type="InterPro" id="IPR031943">
    <property type="entry name" value="CARMIL_C"/>
</dbReference>
<dbReference type="Gene3D" id="6.10.140.1850">
    <property type="match status" value="1"/>
</dbReference>
<dbReference type="InterPro" id="IPR011993">
    <property type="entry name" value="PH-like_dom_sf"/>
</dbReference>
<dbReference type="PANTHER" id="PTHR24112:SF39">
    <property type="entry name" value="F-ACTIN-UNCAPPING PROTEIN LRRC16A"/>
    <property type="match status" value="1"/>
</dbReference>
<name>A0A835TV91_9PASS</name>
<feature type="compositionally biased region" description="Low complexity" evidence="9">
    <location>
        <begin position="1653"/>
        <end position="1662"/>
    </location>
</feature>
<evidence type="ECO:0000256" key="8">
    <source>
        <dbReference type="ARBA" id="ARBA00023136"/>
    </source>
</evidence>
<evidence type="ECO:0000256" key="5">
    <source>
        <dbReference type="ARBA" id="ARBA00022490"/>
    </source>
</evidence>
<keyword evidence="4" id="KW-1003">Cell membrane</keyword>
<feature type="compositionally biased region" description="Polar residues" evidence="9">
    <location>
        <begin position="1781"/>
        <end position="1796"/>
    </location>
</feature>
<evidence type="ECO:0000313" key="14">
    <source>
        <dbReference type="Proteomes" id="UP000618051"/>
    </source>
</evidence>
<feature type="compositionally biased region" description="Polar residues" evidence="9">
    <location>
        <begin position="1725"/>
        <end position="1742"/>
    </location>
</feature>
<evidence type="ECO:0000256" key="2">
    <source>
        <dbReference type="ARBA" id="ARBA00004496"/>
    </source>
</evidence>
<dbReference type="GO" id="GO:0030027">
    <property type="term" value="C:lamellipodium"/>
    <property type="evidence" value="ECO:0007669"/>
    <property type="project" value="TreeGrafter"/>
</dbReference>
<dbReference type="InterPro" id="IPR001611">
    <property type="entry name" value="Leu-rich_rpt"/>
</dbReference>
<keyword evidence="5" id="KW-0963">Cytoplasm</keyword>
<evidence type="ECO:0000313" key="13">
    <source>
        <dbReference type="EMBL" id="KAI1243232.1"/>
    </source>
</evidence>
<feature type="compositionally biased region" description="Basic and acidic residues" evidence="9">
    <location>
        <begin position="1524"/>
        <end position="1533"/>
    </location>
</feature>
<evidence type="ECO:0000256" key="6">
    <source>
        <dbReference type="ARBA" id="ARBA00022614"/>
    </source>
</evidence>
<keyword evidence="8" id="KW-0472">Membrane</keyword>
<dbReference type="OrthoDB" id="18598at2759"/>
<organism evidence="12">
    <name type="scientific">Lamprotornis superbus</name>
    <dbReference type="NCBI Taxonomy" id="245042"/>
    <lineage>
        <taxon>Eukaryota</taxon>
        <taxon>Metazoa</taxon>
        <taxon>Chordata</taxon>
        <taxon>Craniata</taxon>
        <taxon>Vertebrata</taxon>
        <taxon>Euteleostomi</taxon>
        <taxon>Archelosauria</taxon>
        <taxon>Archosauria</taxon>
        <taxon>Dinosauria</taxon>
        <taxon>Saurischia</taxon>
        <taxon>Theropoda</taxon>
        <taxon>Coelurosauria</taxon>
        <taxon>Aves</taxon>
        <taxon>Neognathae</taxon>
        <taxon>Neoaves</taxon>
        <taxon>Telluraves</taxon>
        <taxon>Australaves</taxon>
        <taxon>Passeriformes</taxon>
        <taxon>Sturnidae</taxon>
        <taxon>Lamprotornis</taxon>
    </lineage>
</organism>
<feature type="non-terminal residue" evidence="12">
    <location>
        <position position="1830"/>
    </location>
</feature>
<comment type="caution">
    <text evidence="12">The sequence shown here is derived from an EMBL/GenBank/DDBJ whole genome shotgun (WGS) entry which is preliminary data.</text>
</comment>
<comment type="similarity">
    <text evidence="3">Belongs to the CARMIL family.</text>
</comment>
<dbReference type="PANTHER" id="PTHR24112">
    <property type="entry name" value="LEUCINE-RICH REPEAT, ISOFORM F-RELATED"/>
    <property type="match status" value="1"/>
</dbReference>
<reference evidence="13 14" key="2">
    <citation type="journal article" date="2021" name="J. Hered.">
        <title>Feather Gene Expression Elucidates the Developmental Basis of Plumage Iridescence in African Starlings.</title>
        <authorList>
            <person name="Rubenstein D.R."/>
            <person name="Corvelo A."/>
            <person name="MacManes M.D."/>
            <person name="Maia R."/>
            <person name="Narzisi G."/>
            <person name="Rousaki A."/>
            <person name="Vandenabeele P."/>
            <person name="Shawkey M.D."/>
            <person name="Solomon J."/>
        </authorList>
    </citation>
    <scope>NUCLEOTIDE SEQUENCE [LARGE SCALE GENOMIC DNA]</scope>
    <source>
        <strain evidence="13">SS15</strain>
    </source>
</reference>
<dbReference type="SMART" id="SM00368">
    <property type="entry name" value="LRR_RI"/>
    <property type="match status" value="6"/>
</dbReference>
<proteinExistence type="inferred from homology"/>
<evidence type="ECO:0000256" key="4">
    <source>
        <dbReference type="ARBA" id="ARBA00022475"/>
    </source>
</evidence>
<feature type="compositionally biased region" description="Basic and acidic residues" evidence="9">
    <location>
        <begin position="1382"/>
        <end position="1391"/>
    </location>
</feature>
<dbReference type="EMBL" id="JADDUC020000001">
    <property type="protein sequence ID" value="KAI1243232.1"/>
    <property type="molecule type" value="Genomic_DNA"/>
</dbReference>
<dbReference type="InterPro" id="IPR041245">
    <property type="entry name" value="CARMIL_PH"/>
</dbReference>
<evidence type="ECO:0000259" key="10">
    <source>
        <dbReference type="Pfam" id="PF16000"/>
    </source>
</evidence>
<feature type="compositionally biased region" description="Polar residues" evidence="9">
    <location>
        <begin position="1757"/>
        <end position="1768"/>
    </location>
</feature>
<dbReference type="InterPro" id="IPR032675">
    <property type="entry name" value="LRR_dom_sf"/>
</dbReference>
<dbReference type="EMBL" id="JADDUC010000084">
    <property type="protein sequence ID" value="KAG0119535.1"/>
    <property type="molecule type" value="Genomic_DNA"/>
</dbReference>
<comment type="subcellular location">
    <subcellularLocation>
        <location evidence="1">Cell membrane</location>
    </subcellularLocation>
    <subcellularLocation>
        <location evidence="2">Cytoplasm</location>
    </subcellularLocation>
</comment>
<accession>A0A835TV91</accession>
<keyword evidence="14" id="KW-1185">Reference proteome</keyword>
<feature type="compositionally biased region" description="Basic and acidic residues" evidence="9">
    <location>
        <begin position="1451"/>
        <end position="1464"/>
    </location>
</feature>
<feature type="domain" description="CARMIL C-terminal" evidence="10">
    <location>
        <begin position="1178"/>
        <end position="1483"/>
    </location>
</feature>
<sequence>TERPELGITHGRGGLGGAVHIGLDFPPGSAYLAAPGFRSLAPDQAVAPGAGRAGCLPPGLLRAWDRLLARQAAVPEELLFPDRKIKIPEENMPILQKELFLVKSFSDQPQLQSVRDVIGRKIKISVKKKVKLETKGDKVDNKILNIPYVAFLFGMSVSSRHKDNCRQFFDIQTGLKDTLIIEGNIGKSASWPPFSPLILPQSPTALWVVIPTMPMVPLPPARSGMNLVWKGSGNCARHRAPGANFPLPSRGARAAWCWCSVPQSKVVLSEGTSGAAEPRDAAGSPGKELPGLLPVIPANGMSTMPVLPFQQGADADLSADASPNELCVSGRMLGRLQLPVGVGGIGMAIATYVRSANYELLKLWAQEQRDKPPGRNMVQIALKQLQTKGQAVHLIIGAEKESPHGVLPLIDELQVKVLASCRAFLLTSRIPTKLELTFSYLEIQGVTSSKPGQLIMETEKCSISMKMASSEDVNEVLAHIGTCLRKIFPGLSPVRIMKKVTMEPSERLANLQALWDSQTVAELGPCGGFSQMYACVCDWLGFPYREEVQWDVDTIYLTQDTRELNLQDFSHLDHRDLIPIVAALEYNQWFTKLSSKDLKLSTDLCEQILRVVSRSSRLEELVLENAGLRTDFAQKLASALAHNPNSGLHTINLASNPLEDRGVSSLSIQFAKLPKGLKHLNLSKTSLSPKGVNSLSQSLSANSLMASTLVYLDLSGNALRGDDLSSLYNFLAQPNALVHLDLSNTECALDMVCGALLRGCLQHLAVLSLSRTLFSHRKGKEVPPSFKQFFSSSLALMQINLSGTKLPPEPLKALLLGLACNHNLKEVSLDLSSCETLEMSWAIHIENAHPSPSGSAQHKSGGAQVLEGCIAEIHNITSLDISDNGLESDLSTLVVWLSKNRSIRHLALGKNFNNMKSKNLTPVLDNLVQMIQDEDSPLQSLSLADSKLKTEVTIIINALGSNTSLTKVDISGNAMGDMGAKMLAKALQINTKLRTVIWDKNNITAQGFQDIAVALEKNYTLRFMPIPMNDASQALKTNPEKTEEALQKIENYLLRNHETRKYLQEQAYRLQQGIVTSTTQQMIDRICVKVQDHLNSLRNCGVDAVQEDVKCAERLMRDAKNSKTLLPNLYHLGGASWAGANGSLSNPIQETLESMAGEVTRVVDEQLKTLLESMVDAAENLCPNVMKKARIREDLIEASTEKISIPRTFVKNVLLEQSGIDILNKISEVKLTVASFLSDRVVDEILDALSHCHHKLADHLTRRGKPLPQQESLEIELAEEKPTKRSMITVEELTEIERLEDLDTCMIPFTCDKKYFCLKMTPKSKRKSIHSRMLRPVSRAFEMEFDLDKALEEVPIHIEDPPFPSSRPDKRTSGFISELPSEEGRKLEHFTKLRPKRNKKQQPSQAAVSAGVPPEGDQNGLMGRVDEGVDEFFTKKVTKMDSKRPSTKSSDSSEHSEAGDEKKKRDSRKSGFLNLIKSRGSKSERPQTVSVAEEPSSPKVAAKSPALDTCKKEAKPAEQNGGTERSEELKTPDSLEEGQTDDGAKAERGDSKGSPQGGRRYGVQVMGSGLLAEMKAKQEKRAASAQKKLGNDTTPRESFDTTMSSERLDGSGTVAKQQQTLPESRFASNKGDSISASSEKNSKAEPKAEAGAKARSSSNTPTSPKPPLQSTKPSLAGRPTVPQKPRSASRTEDAPESPSGPSSPKVALLPPVLKKVPSDKEKDGQSSPSVRSFSQEEQTGDCQNRDAALDCAKPSGSVKTTPGQYSTSAEEEANVLGQRMAQPTSAAKRSPGQQSHEFQELKQRSLSKDGHQGSKSSDSGEEADKDFIFV</sequence>
<dbReference type="Proteomes" id="UP000618051">
    <property type="component" value="Unassembled WGS sequence"/>
</dbReference>
<feature type="compositionally biased region" description="Basic and acidic residues" evidence="9">
    <location>
        <begin position="1640"/>
        <end position="1652"/>
    </location>
</feature>
<evidence type="ECO:0000313" key="12">
    <source>
        <dbReference type="EMBL" id="KAG0119535.1"/>
    </source>
</evidence>
<evidence type="ECO:0000259" key="11">
    <source>
        <dbReference type="Pfam" id="PF17888"/>
    </source>
</evidence>
<reference evidence="12" key="1">
    <citation type="submission" date="2020-10" db="EMBL/GenBank/DDBJ databases">
        <title>Feather gene expression reveals the developmental basis of iridescence in African starlings.</title>
        <authorList>
            <person name="Rubenstein D.R."/>
        </authorList>
    </citation>
    <scope>NUCLEOTIDE SEQUENCE</scope>
    <source>
        <strain evidence="12">SS15</strain>
        <tissue evidence="12">Liver</tissue>
    </source>
</reference>
<protein>
    <recommendedName>
        <fullName evidence="15">CARL1 protein</fullName>
    </recommendedName>
</protein>
<dbReference type="SUPFAM" id="SSF52047">
    <property type="entry name" value="RNI-like"/>
    <property type="match status" value="1"/>
</dbReference>
<feature type="domain" description="CARMIL pleckstrin homology" evidence="11">
    <location>
        <begin position="414"/>
        <end position="489"/>
    </location>
</feature>
<evidence type="ECO:0008006" key="15">
    <source>
        <dbReference type="Google" id="ProtNLM"/>
    </source>
</evidence>
<evidence type="ECO:0000256" key="9">
    <source>
        <dbReference type="SAM" id="MobiDB-lite"/>
    </source>
</evidence>
<dbReference type="GO" id="GO:0034315">
    <property type="term" value="P:regulation of Arp2/3 complex-mediated actin nucleation"/>
    <property type="evidence" value="ECO:0007669"/>
    <property type="project" value="TreeGrafter"/>
</dbReference>
<keyword evidence="7" id="KW-0677">Repeat</keyword>
<dbReference type="InterPro" id="IPR051279">
    <property type="entry name" value="PP1-Reg/Actin-Interact_Protein"/>
</dbReference>
<keyword evidence="6" id="KW-0433">Leucine-rich repeat</keyword>
<dbReference type="GO" id="GO:0005737">
    <property type="term" value="C:cytoplasm"/>
    <property type="evidence" value="ECO:0007669"/>
    <property type="project" value="UniProtKB-SubCell"/>
</dbReference>
<evidence type="ECO:0000256" key="3">
    <source>
        <dbReference type="ARBA" id="ARBA00007298"/>
    </source>
</evidence>